<dbReference type="Ensembl" id="ENSCMIT00000034451.1">
    <property type="protein sequence ID" value="ENSCMIP00000033938.1"/>
    <property type="gene ID" value="ENSCMIG00000014443.1"/>
</dbReference>
<sequence>MGTAGSGDLRGRVERGGIKSVEEFLTGEKGKTAQLTRSVNFANGTPLAPKMNNTSCTMDLGEDKVLVSVVYSVVFIVGLPSNILALWSLYHIAKVNDKPYIYLLNLIAADLIHIVVLPFWIDYVINEHRWQFSNAACKLTGFTFYLNMYTSLFFLSCIALDRYFAIVYPLRFHWLHRKHTMYVISACVWGLALVCNTPGFMYADVDKVSKLCYESYPLNRIYAIYRLFFTSFSFLPPCFIFIFTYVGIHRSLQQSTSLEKTELRRIQRLLFAVILLFVPIFGPYHIAYFYRVIMTLVSSNICQVEQLVTSIHGCLWGRCSAQLAAAFRPQNIQSLPFTCVVKRFEMSWRCDKALYQMQGLLLL</sequence>
<evidence type="ECO:0000256" key="2">
    <source>
        <dbReference type="ARBA" id="ARBA00022475"/>
    </source>
</evidence>
<dbReference type="InterPro" id="IPR017452">
    <property type="entry name" value="GPCR_Rhodpsn_7TM"/>
</dbReference>
<feature type="transmembrane region" description="Helical" evidence="12">
    <location>
        <begin position="181"/>
        <end position="203"/>
    </location>
</feature>
<keyword evidence="8 11" id="KW-0675">Receptor</keyword>
<dbReference type="OMA" id="NHERYKI"/>
<evidence type="ECO:0000256" key="5">
    <source>
        <dbReference type="ARBA" id="ARBA00023040"/>
    </source>
</evidence>
<feature type="transmembrane region" description="Helical" evidence="12">
    <location>
        <begin position="269"/>
        <end position="290"/>
    </location>
</feature>
<dbReference type="PANTHER" id="PTHR24234">
    <property type="entry name" value="LYSOPHOSPHATIDIC ACID RECEPTOR 5/SPHINGOSYLPHOSPHORYLCHOLINE RECEPTOR"/>
    <property type="match status" value="1"/>
</dbReference>
<feature type="transmembrane region" description="Helical" evidence="12">
    <location>
        <begin position="223"/>
        <end position="248"/>
    </location>
</feature>
<protein>
    <submittedName>
        <fullName evidence="14">Si:dkey-165a24.9</fullName>
    </submittedName>
</protein>
<evidence type="ECO:0000313" key="14">
    <source>
        <dbReference type="Ensembl" id="ENSCMIP00000033938.1"/>
    </source>
</evidence>
<evidence type="ECO:0000256" key="3">
    <source>
        <dbReference type="ARBA" id="ARBA00022692"/>
    </source>
</evidence>
<name>A0A4W3J708_CALMI</name>
<reference evidence="15" key="2">
    <citation type="journal article" date="2007" name="PLoS Biol.">
        <title>Survey sequencing and comparative analysis of the elephant shark (Callorhinchus milii) genome.</title>
        <authorList>
            <person name="Venkatesh B."/>
            <person name="Kirkness E.F."/>
            <person name="Loh Y.H."/>
            <person name="Halpern A.L."/>
            <person name="Lee A.P."/>
            <person name="Johnson J."/>
            <person name="Dandona N."/>
            <person name="Viswanathan L.D."/>
            <person name="Tay A."/>
            <person name="Venter J.C."/>
            <person name="Strausberg R.L."/>
            <person name="Brenner S."/>
        </authorList>
    </citation>
    <scope>NUCLEOTIDE SEQUENCE [LARGE SCALE GENOMIC DNA]</scope>
</reference>
<organism evidence="14 15">
    <name type="scientific">Callorhinchus milii</name>
    <name type="common">Ghost shark</name>
    <dbReference type="NCBI Taxonomy" id="7868"/>
    <lineage>
        <taxon>Eukaryota</taxon>
        <taxon>Metazoa</taxon>
        <taxon>Chordata</taxon>
        <taxon>Craniata</taxon>
        <taxon>Vertebrata</taxon>
        <taxon>Chondrichthyes</taxon>
        <taxon>Holocephali</taxon>
        <taxon>Chimaeriformes</taxon>
        <taxon>Callorhinchidae</taxon>
        <taxon>Callorhinchus</taxon>
    </lineage>
</organism>
<evidence type="ECO:0000256" key="11">
    <source>
        <dbReference type="RuleBase" id="RU000688"/>
    </source>
</evidence>
<feature type="transmembrane region" description="Helical" evidence="12">
    <location>
        <begin position="141"/>
        <end position="160"/>
    </location>
</feature>
<dbReference type="PANTHER" id="PTHR24234:SF10">
    <property type="entry name" value="G-PROTEIN COUPLED RECEPTOR 4"/>
    <property type="match status" value="1"/>
</dbReference>
<dbReference type="Pfam" id="PF00001">
    <property type="entry name" value="7tm_1"/>
    <property type="match status" value="1"/>
</dbReference>
<dbReference type="GO" id="GO:0004930">
    <property type="term" value="F:G protein-coupled receptor activity"/>
    <property type="evidence" value="ECO:0007669"/>
    <property type="project" value="UniProtKB-KW"/>
</dbReference>
<dbReference type="GO" id="GO:0005886">
    <property type="term" value="C:plasma membrane"/>
    <property type="evidence" value="ECO:0007669"/>
    <property type="project" value="UniProtKB-SubCell"/>
</dbReference>
<evidence type="ECO:0000256" key="12">
    <source>
        <dbReference type="SAM" id="Phobius"/>
    </source>
</evidence>
<dbReference type="Gene3D" id="1.20.1070.10">
    <property type="entry name" value="Rhodopsin 7-helix transmembrane proteins"/>
    <property type="match status" value="1"/>
</dbReference>
<dbReference type="PROSITE" id="PS00237">
    <property type="entry name" value="G_PROTEIN_RECEP_F1_1"/>
    <property type="match status" value="1"/>
</dbReference>
<keyword evidence="15" id="KW-1185">Reference proteome</keyword>
<feature type="transmembrane region" description="Helical" evidence="12">
    <location>
        <begin position="69"/>
        <end position="90"/>
    </location>
</feature>
<keyword evidence="3 11" id="KW-0812">Transmembrane</keyword>
<comment type="subcellular location">
    <subcellularLocation>
        <location evidence="1">Cell membrane</location>
        <topology evidence="1">Multi-pass membrane protein</topology>
    </subcellularLocation>
</comment>
<keyword evidence="5 11" id="KW-0297">G-protein coupled receptor</keyword>
<feature type="domain" description="G-protein coupled receptors family 1 profile" evidence="13">
    <location>
        <begin position="81"/>
        <end position="293"/>
    </location>
</feature>
<dbReference type="PROSITE" id="PS50262">
    <property type="entry name" value="G_PROTEIN_RECEP_F1_2"/>
    <property type="match status" value="1"/>
</dbReference>
<dbReference type="GeneTree" id="ENSGT00950000183136"/>
<reference evidence="15" key="3">
    <citation type="journal article" date="2014" name="Nature">
        <title>Elephant shark genome provides unique insights into gnathostome evolution.</title>
        <authorList>
            <consortium name="International Elephant Shark Genome Sequencing Consortium"/>
            <person name="Venkatesh B."/>
            <person name="Lee A.P."/>
            <person name="Ravi V."/>
            <person name="Maurya A.K."/>
            <person name="Lian M.M."/>
            <person name="Swann J.B."/>
            <person name="Ohta Y."/>
            <person name="Flajnik M.F."/>
            <person name="Sutoh Y."/>
            <person name="Kasahara M."/>
            <person name="Hoon S."/>
            <person name="Gangu V."/>
            <person name="Roy S.W."/>
            <person name="Irimia M."/>
            <person name="Korzh V."/>
            <person name="Kondrychyn I."/>
            <person name="Lim Z.W."/>
            <person name="Tay B.H."/>
            <person name="Tohari S."/>
            <person name="Kong K.W."/>
            <person name="Ho S."/>
            <person name="Lorente-Galdos B."/>
            <person name="Quilez J."/>
            <person name="Marques-Bonet T."/>
            <person name="Raney B.J."/>
            <person name="Ingham P.W."/>
            <person name="Tay A."/>
            <person name="Hillier L.W."/>
            <person name="Minx P."/>
            <person name="Boehm T."/>
            <person name="Wilson R.K."/>
            <person name="Brenner S."/>
            <person name="Warren W.C."/>
        </authorList>
    </citation>
    <scope>NUCLEOTIDE SEQUENCE [LARGE SCALE GENOMIC DNA]</scope>
</reference>
<dbReference type="AlphaFoldDB" id="A0A4W3J708"/>
<keyword evidence="10 11" id="KW-0807">Transducer</keyword>
<dbReference type="InterPro" id="IPR000248">
    <property type="entry name" value="ATII_rcpt"/>
</dbReference>
<dbReference type="Proteomes" id="UP000314986">
    <property type="component" value="Unassembled WGS sequence"/>
</dbReference>
<dbReference type="PRINTS" id="PR00237">
    <property type="entry name" value="GPCRRHODOPSN"/>
</dbReference>
<dbReference type="InParanoid" id="A0A4W3J708"/>
<accession>A0A4W3J708</accession>
<reference evidence="15" key="1">
    <citation type="journal article" date="2006" name="Science">
        <title>Ancient noncoding elements conserved in the human genome.</title>
        <authorList>
            <person name="Venkatesh B."/>
            <person name="Kirkness E.F."/>
            <person name="Loh Y.H."/>
            <person name="Halpern A.L."/>
            <person name="Lee A.P."/>
            <person name="Johnson J."/>
            <person name="Dandona N."/>
            <person name="Viswanathan L.D."/>
            <person name="Tay A."/>
            <person name="Venter J.C."/>
            <person name="Strausberg R.L."/>
            <person name="Brenner S."/>
        </authorList>
    </citation>
    <scope>NUCLEOTIDE SEQUENCE [LARGE SCALE GENOMIC DNA]</scope>
</reference>
<keyword evidence="6 12" id="KW-0472">Membrane</keyword>
<reference evidence="14" key="5">
    <citation type="submission" date="2025-09" db="UniProtKB">
        <authorList>
            <consortium name="Ensembl"/>
        </authorList>
    </citation>
    <scope>IDENTIFICATION</scope>
</reference>
<evidence type="ECO:0000256" key="1">
    <source>
        <dbReference type="ARBA" id="ARBA00004651"/>
    </source>
</evidence>
<proteinExistence type="inferred from homology"/>
<reference evidence="14" key="4">
    <citation type="submission" date="2025-08" db="UniProtKB">
        <authorList>
            <consortium name="Ensembl"/>
        </authorList>
    </citation>
    <scope>IDENTIFICATION</scope>
</reference>
<evidence type="ECO:0000256" key="10">
    <source>
        <dbReference type="ARBA" id="ARBA00023224"/>
    </source>
</evidence>
<keyword evidence="2" id="KW-1003">Cell membrane</keyword>
<evidence type="ECO:0000256" key="7">
    <source>
        <dbReference type="ARBA" id="ARBA00023157"/>
    </source>
</evidence>
<feature type="transmembrane region" description="Helical" evidence="12">
    <location>
        <begin position="102"/>
        <end position="121"/>
    </location>
</feature>
<dbReference type="SUPFAM" id="SSF81321">
    <property type="entry name" value="Family A G protein-coupled receptor-like"/>
    <property type="match status" value="1"/>
</dbReference>
<comment type="similarity">
    <text evidence="11">Belongs to the G-protein coupled receptor 1 family.</text>
</comment>
<evidence type="ECO:0000256" key="6">
    <source>
        <dbReference type="ARBA" id="ARBA00023136"/>
    </source>
</evidence>
<dbReference type="InterPro" id="IPR000276">
    <property type="entry name" value="GPCR_Rhodpsn"/>
</dbReference>
<evidence type="ECO:0000256" key="8">
    <source>
        <dbReference type="ARBA" id="ARBA00023170"/>
    </source>
</evidence>
<evidence type="ECO:0000259" key="13">
    <source>
        <dbReference type="PROSITE" id="PS50262"/>
    </source>
</evidence>
<evidence type="ECO:0000313" key="15">
    <source>
        <dbReference type="Proteomes" id="UP000314986"/>
    </source>
</evidence>
<keyword evidence="7" id="KW-1015">Disulfide bond</keyword>
<dbReference type="PRINTS" id="PR00241">
    <property type="entry name" value="ANGIOTENSINR"/>
</dbReference>
<evidence type="ECO:0000256" key="4">
    <source>
        <dbReference type="ARBA" id="ARBA00022989"/>
    </source>
</evidence>
<keyword evidence="4 12" id="KW-1133">Transmembrane helix</keyword>
<evidence type="ECO:0000256" key="9">
    <source>
        <dbReference type="ARBA" id="ARBA00023180"/>
    </source>
</evidence>
<keyword evidence="9" id="KW-0325">Glycoprotein</keyword>